<gene>
    <name evidence="1" type="ORF">LEP1GSC178_3955</name>
</gene>
<accession>A0ABN0H876</accession>
<dbReference type="EMBL" id="AHOM02000009">
    <property type="protein sequence ID" value="EJZ41480.1"/>
    <property type="molecule type" value="Genomic_DNA"/>
</dbReference>
<protein>
    <submittedName>
        <fullName evidence="1">Uncharacterized protein</fullName>
    </submittedName>
</protein>
<reference evidence="1 2" key="1">
    <citation type="submission" date="2012-08" db="EMBL/GenBank/DDBJ databases">
        <authorList>
            <person name="Harkins D.M."/>
            <person name="Durkin A.S."/>
            <person name="Selengut J.D."/>
            <person name="Sanka R."/>
            <person name="DePew J."/>
            <person name="Purushe J."/>
            <person name="Matthias M.A."/>
            <person name="Vinetz J.M."/>
            <person name="Sutton G.G."/>
            <person name="Nelson W.C."/>
            <person name="Fouts D.E."/>
        </authorList>
    </citation>
    <scope>NUCLEOTIDE SEQUENCE [LARGE SCALE GENOMIC DNA]</scope>
    <source>
        <strain evidence="1 2">MMD4847</strain>
    </source>
</reference>
<evidence type="ECO:0000313" key="1">
    <source>
        <dbReference type="EMBL" id="EJZ41480.1"/>
    </source>
</evidence>
<organism evidence="1 2">
    <name type="scientific">Leptospira licerasiae str. MMD4847</name>
    <dbReference type="NCBI Taxonomy" id="1049971"/>
    <lineage>
        <taxon>Bacteria</taxon>
        <taxon>Pseudomonadati</taxon>
        <taxon>Spirochaetota</taxon>
        <taxon>Spirochaetia</taxon>
        <taxon>Leptospirales</taxon>
        <taxon>Leptospiraceae</taxon>
        <taxon>Leptospira</taxon>
    </lineage>
</organism>
<proteinExistence type="predicted"/>
<sequence>MLYKKCIYHLRIVFIFVLSLAMLINFSFAKQNVQKEKYATEIEFEDWNETRDDILESESHQLHTPFLLSLHNVQIPNSELLSSSVIGTLSSSEYFFLLAASLVSIPPPLL</sequence>
<name>A0ABN0H876_9LEPT</name>
<keyword evidence="2" id="KW-1185">Reference proteome</keyword>
<evidence type="ECO:0000313" key="2">
    <source>
        <dbReference type="Proteomes" id="UP000018720"/>
    </source>
</evidence>
<dbReference type="Proteomes" id="UP000018720">
    <property type="component" value="Unassembled WGS sequence"/>
</dbReference>
<dbReference type="RefSeq" id="WP_008593106.1">
    <property type="nucleotide sequence ID" value="NZ_AHOM02000009.1"/>
</dbReference>
<comment type="caution">
    <text evidence="1">The sequence shown here is derived from an EMBL/GenBank/DDBJ whole genome shotgun (WGS) entry which is preliminary data.</text>
</comment>